<dbReference type="PANTHER" id="PTHR46889:SF4">
    <property type="entry name" value="TRANSPOSASE INSO FOR INSERTION SEQUENCE ELEMENT IS911B-RELATED"/>
    <property type="match status" value="1"/>
</dbReference>
<sequence length="70" mass="8311">MNGKGCSIDNIAIERFFRTLKYNEVCINDYQSVAELRAGIRRYIDFYNHNRFHSALGYKKPMEVYRKATL</sequence>
<evidence type="ECO:0000259" key="1">
    <source>
        <dbReference type="Pfam" id="PF13683"/>
    </source>
</evidence>
<protein>
    <recommendedName>
        <fullName evidence="1">Integrase catalytic domain-containing protein</fullName>
    </recommendedName>
</protein>
<proteinExistence type="predicted"/>
<organism evidence="2 3">
    <name type="scientific">Candidatus Lambdaproteobacteria bacterium RIFOXYD2_FULL_56_26</name>
    <dbReference type="NCBI Taxonomy" id="1817773"/>
    <lineage>
        <taxon>Bacteria</taxon>
        <taxon>Pseudomonadati</taxon>
        <taxon>Pseudomonadota</taxon>
        <taxon>Candidatus Lambdaproteobacteria</taxon>
    </lineage>
</organism>
<comment type="caution">
    <text evidence="2">The sequence shown here is derived from an EMBL/GenBank/DDBJ whole genome shotgun (WGS) entry which is preliminary data.</text>
</comment>
<dbReference type="GO" id="GO:0015074">
    <property type="term" value="P:DNA integration"/>
    <property type="evidence" value="ECO:0007669"/>
    <property type="project" value="InterPro"/>
</dbReference>
<gene>
    <name evidence="2" type="ORF">A2557_07580</name>
</gene>
<feature type="domain" description="Integrase catalytic" evidence="1">
    <location>
        <begin position="7"/>
        <end position="61"/>
    </location>
</feature>
<reference evidence="2 3" key="1">
    <citation type="journal article" date="2016" name="Nat. Commun.">
        <title>Thousands of microbial genomes shed light on interconnected biogeochemical processes in an aquifer system.</title>
        <authorList>
            <person name="Anantharaman K."/>
            <person name="Brown C.T."/>
            <person name="Hug L.A."/>
            <person name="Sharon I."/>
            <person name="Castelle C.J."/>
            <person name="Probst A.J."/>
            <person name="Thomas B.C."/>
            <person name="Singh A."/>
            <person name="Wilkins M.J."/>
            <person name="Karaoz U."/>
            <person name="Brodie E.L."/>
            <person name="Williams K.H."/>
            <person name="Hubbard S.S."/>
            <person name="Banfield J.F."/>
        </authorList>
    </citation>
    <scope>NUCLEOTIDE SEQUENCE [LARGE SCALE GENOMIC DNA]</scope>
</reference>
<evidence type="ECO:0000313" key="3">
    <source>
        <dbReference type="Proteomes" id="UP000177583"/>
    </source>
</evidence>
<dbReference type="InterPro" id="IPR012337">
    <property type="entry name" value="RNaseH-like_sf"/>
</dbReference>
<dbReference type="EMBL" id="MFNF01000001">
    <property type="protein sequence ID" value="OGH04838.1"/>
    <property type="molecule type" value="Genomic_DNA"/>
</dbReference>
<dbReference type="AlphaFoldDB" id="A0A1F6H366"/>
<dbReference type="Proteomes" id="UP000177583">
    <property type="component" value="Unassembled WGS sequence"/>
</dbReference>
<accession>A0A1F6H366</accession>
<evidence type="ECO:0000313" key="2">
    <source>
        <dbReference type="EMBL" id="OGH04838.1"/>
    </source>
</evidence>
<dbReference type="Pfam" id="PF13683">
    <property type="entry name" value="rve_3"/>
    <property type="match status" value="1"/>
</dbReference>
<dbReference type="Gene3D" id="3.30.420.10">
    <property type="entry name" value="Ribonuclease H-like superfamily/Ribonuclease H"/>
    <property type="match status" value="1"/>
</dbReference>
<dbReference type="InterPro" id="IPR050900">
    <property type="entry name" value="Transposase_IS3/IS150/IS904"/>
</dbReference>
<dbReference type="SUPFAM" id="SSF53098">
    <property type="entry name" value="Ribonuclease H-like"/>
    <property type="match status" value="1"/>
</dbReference>
<dbReference type="InterPro" id="IPR001584">
    <property type="entry name" value="Integrase_cat-core"/>
</dbReference>
<dbReference type="InterPro" id="IPR036397">
    <property type="entry name" value="RNaseH_sf"/>
</dbReference>
<dbReference type="PANTHER" id="PTHR46889">
    <property type="entry name" value="TRANSPOSASE INSF FOR INSERTION SEQUENCE IS3B-RELATED"/>
    <property type="match status" value="1"/>
</dbReference>
<dbReference type="GO" id="GO:0003676">
    <property type="term" value="F:nucleic acid binding"/>
    <property type="evidence" value="ECO:0007669"/>
    <property type="project" value="InterPro"/>
</dbReference>
<name>A0A1F6H366_9PROT</name>